<dbReference type="OrthoDB" id="6871774at2"/>
<organism evidence="1 2">
    <name type="scientific">Azotobacter beijerinckii</name>
    <dbReference type="NCBI Taxonomy" id="170623"/>
    <lineage>
        <taxon>Bacteria</taxon>
        <taxon>Pseudomonadati</taxon>
        <taxon>Pseudomonadota</taxon>
        <taxon>Gammaproteobacteria</taxon>
        <taxon>Pseudomonadales</taxon>
        <taxon>Pseudomonadaceae</taxon>
        <taxon>Azotobacter</taxon>
    </lineage>
</organism>
<name>A0A1H6WZV4_9GAMM</name>
<gene>
    <name evidence="1" type="ORF">SAMN04244572_03137</name>
</gene>
<reference evidence="1 2" key="1">
    <citation type="submission" date="2016-10" db="EMBL/GenBank/DDBJ databases">
        <authorList>
            <person name="de Groot N.N."/>
        </authorList>
    </citation>
    <scope>NUCLEOTIDE SEQUENCE [LARGE SCALE GENOMIC DNA]</scope>
    <source>
        <strain evidence="1 2">DSM 373</strain>
    </source>
</reference>
<sequence>MAGPIDISVRADVKAISRKLSALAQNQLRFATAQALTELAKEVKADEAKNMDRTFRSPRRFTINSLGVQGARKDMLTAKVYVKPIAAKYLTPYEDGGSHVLPGTSKAILNPKNIRLDKNGQLPRKALERLKARKDVYIGPVKSKSGEVNGVWQRIPAKKGRATHLKLLIRFGDALPVNKRLNYRSHAQALVSRRFNAVFGAALARAMATAR</sequence>
<dbReference type="Proteomes" id="UP000199250">
    <property type="component" value="Unassembled WGS sequence"/>
</dbReference>
<dbReference type="AlphaFoldDB" id="A0A1H6WZV4"/>
<evidence type="ECO:0000313" key="1">
    <source>
        <dbReference type="EMBL" id="SEJ21416.1"/>
    </source>
</evidence>
<evidence type="ECO:0000313" key="2">
    <source>
        <dbReference type="Proteomes" id="UP000199250"/>
    </source>
</evidence>
<protein>
    <submittedName>
        <fullName evidence="1">Uncharacterized protein</fullName>
    </submittedName>
</protein>
<accession>A0A1H6WZV4</accession>
<dbReference type="EMBL" id="FNYQ01000061">
    <property type="protein sequence ID" value="SEJ21416.1"/>
    <property type="molecule type" value="Genomic_DNA"/>
</dbReference>
<dbReference type="RefSeq" id="WP_090733379.1">
    <property type="nucleotide sequence ID" value="NZ_FNYQ01000061.1"/>
</dbReference>
<proteinExistence type="predicted"/>